<dbReference type="EMBL" id="SOCE01000001">
    <property type="protein sequence ID" value="TDU86763.1"/>
    <property type="molecule type" value="Genomic_DNA"/>
</dbReference>
<evidence type="ECO:0000256" key="6">
    <source>
        <dbReference type="ARBA" id="ARBA00023136"/>
    </source>
</evidence>
<comment type="caution">
    <text evidence="9">The sequence shown here is derived from an EMBL/GenBank/DDBJ whole genome shotgun (WGS) entry which is preliminary data.</text>
</comment>
<dbReference type="Proteomes" id="UP000295151">
    <property type="component" value="Unassembled WGS sequence"/>
</dbReference>
<dbReference type="HAMAP" id="MF_01147">
    <property type="entry name" value="Lgt"/>
    <property type="match status" value="1"/>
</dbReference>
<keyword evidence="6 7" id="KW-0472">Membrane</keyword>
<evidence type="ECO:0000313" key="9">
    <source>
        <dbReference type="EMBL" id="TDU86763.1"/>
    </source>
</evidence>
<comment type="function">
    <text evidence="7">Catalyzes the transfer of the diacylglyceryl group from phosphatidylglycerol to the sulfhydryl group of the N-terminal cysteine of a prolipoprotein, the first step in the formation of mature lipoproteins.</text>
</comment>
<evidence type="ECO:0000313" key="10">
    <source>
        <dbReference type="Proteomes" id="UP000295151"/>
    </source>
</evidence>
<feature type="binding site" evidence="7">
    <location>
        <position position="149"/>
    </location>
    <ligand>
        <name>a 1,2-diacyl-sn-glycero-3-phospho-(1'-sn-glycerol)</name>
        <dbReference type="ChEBI" id="CHEBI:64716"/>
    </ligand>
</feature>
<dbReference type="UniPathway" id="UPA00664"/>
<feature type="region of interest" description="Disordered" evidence="8">
    <location>
        <begin position="273"/>
        <end position="408"/>
    </location>
</feature>
<evidence type="ECO:0000256" key="8">
    <source>
        <dbReference type="SAM" id="MobiDB-lite"/>
    </source>
</evidence>
<comment type="subcellular location">
    <subcellularLocation>
        <location evidence="7">Cell membrane</location>
        <topology evidence="7">Multi-pass membrane protein</topology>
    </subcellularLocation>
</comment>
<feature type="transmembrane region" description="Helical" evidence="7">
    <location>
        <begin position="102"/>
        <end position="123"/>
    </location>
</feature>
<evidence type="ECO:0000256" key="7">
    <source>
        <dbReference type="HAMAP-Rule" id="MF_01147"/>
    </source>
</evidence>
<evidence type="ECO:0000256" key="3">
    <source>
        <dbReference type="ARBA" id="ARBA00022679"/>
    </source>
</evidence>
<sequence length="408" mass="42227">MTSQLPAVVVPAFIPSPSQGVWHLGPLPLRAYAICILIGIFAGYWLGRKRWVARGGSPEVLADIIMWAVPFGLVGARIYHVITDNELYFGEGKHPIDALKIWHGGLGIWGAVAFGALGAWIACRRHKVPFLAVADVMAPGIALAQVVGRFGNYFNQELFGKPTTHWWGLKIDVAHRPEGYVDFATFHPTFLYEAIWNLAVVALVIVVDKRYKLGHGRAFALYVAGYTAGRAWIENLRIDTVNHFAGLRLNVWTALILFVLAVAYFVITTRTNPGQEDVTSPAPTPDAPAEDDVPAEEPVITPKVDAKVGAAPTDDSPTSVSGATTSVSGASTSVSAGPASASGAGTGVEPASASGAGAGSASAAGAAPAAAAPAAATPGAASGATPSGGETAVQPSSEGSSKADGDRD</sequence>
<dbReference type="EC" id="2.5.1.145" evidence="7"/>
<feature type="compositionally biased region" description="Low complexity" evidence="8">
    <location>
        <begin position="316"/>
        <end position="389"/>
    </location>
</feature>
<name>A0A4V3FJL6_9ACTN</name>
<reference evidence="9 10" key="1">
    <citation type="submission" date="2019-03" db="EMBL/GenBank/DDBJ databases">
        <title>Genomic Encyclopedia of Type Strains, Phase III (KMG-III): the genomes of soil and plant-associated and newly described type strains.</title>
        <authorList>
            <person name="Whitman W."/>
        </authorList>
    </citation>
    <scope>NUCLEOTIDE SEQUENCE [LARGE SCALE GENOMIC DNA]</scope>
    <source>
        <strain evidence="9 10">VKM Ac-2575</strain>
    </source>
</reference>
<protein>
    <recommendedName>
        <fullName evidence="7">Phosphatidylglycerol--prolipoprotein diacylglyceryl transferase</fullName>
        <ecNumber evidence="7">2.5.1.145</ecNumber>
    </recommendedName>
</protein>
<dbReference type="GO" id="GO:0008961">
    <property type="term" value="F:phosphatidylglycerol-prolipoprotein diacylglyceryl transferase activity"/>
    <property type="evidence" value="ECO:0007669"/>
    <property type="project" value="UniProtKB-UniRule"/>
</dbReference>
<evidence type="ECO:0000256" key="2">
    <source>
        <dbReference type="ARBA" id="ARBA00022475"/>
    </source>
</evidence>
<keyword evidence="2 7" id="KW-1003">Cell membrane</keyword>
<dbReference type="RefSeq" id="WP_133976650.1">
    <property type="nucleotide sequence ID" value="NZ_SOCE01000001.1"/>
</dbReference>
<dbReference type="Pfam" id="PF01790">
    <property type="entry name" value="LGT"/>
    <property type="match status" value="1"/>
</dbReference>
<comment type="similarity">
    <text evidence="1 7">Belongs to the Lgt family.</text>
</comment>
<dbReference type="PROSITE" id="PS01311">
    <property type="entry name" value="LGT"/>
    <property type="match status" value="1"/>
</dbReference>
<feature type="transmembrane region" description="Helical" evidence="7">
    <location>
        <begin position="130"/>
        <end position="148"/>
    </location>
</feature>
<keyword evidence="10" id="KW-1185">Reference proteome</keyword>
<comment type="catalytic activity">
    <reaction evidence="7">
        <text>L-cysteinyl-[prolipoprotein] + a 1,2-diacyl-sn-glycero-3-phospho-(1'-sn-glycerol) = an S-1,2-diacyl-sn-glyceryl-L-cysteinyl-[prolipoprotein] + sn-glycerol 1-phosphate + H(+)</text>
        <dbReference type="Rhea" id="RHEA:56712"/>
        <dbReference type="Rhea" id="RHEA-COMP:14679"/>
        <dbReference type="Rhea" id="RHEA-COMP:14680"/>
        <dbReference type="ChEBI" id="CHEBI:15378"/>
        <dbReference type="ChEBI" id="CHEBI:29950"/>
        <dbReference type="ChEBI" id="CHEBI:57685"/>
        <dbReference type="ChEBI" id="CHEBI:64716"/>
        <dbReference type="ChEBI" id="CHEBI:140658"/>
        <dbReference type="EC" id="2.5.1.145"/>
    </reaction>
</comment>
<evidence type="ECO:0000256" key="5">
    <source>
        <dbReference type="ARBA" id="ARBA00022989"/>
    </source>
</evidence>
<organism evidence="9 10">
    <name type="scientific">Kribbella voronezhensis</name>
    <dbReference type="NCBI Taxonomy" id="2512212"/>
    <lineage>
        <taxon>Bacteria</taxon>
        <taxon>Bacillati</taxon>
        <taxon>Actinomycetota</taxon>
        <taxon>Actinomycetes</taxon>
        <taxon>Propionibacteriales</taxon>
        <taxon>Kribbellaceae</taxon>
        <taxon>Kribbella</taxon>
    </lineage>
</organism>
<feature type="transmembrane region" description="Helical" evidence="7">
    <location>
        <begin position="29"/>
        <end position="48"/>
    </location>
</feature>
<dbReference type="PANTHER" id="PTHR30589">
    <property type="entry name" value="PROLIPOPROTEIN DIACYLGLYCERYL TRANSFERASE"/>
    <property type="match status" value="1"/>
</dbReference>
<dbReference type="GO" id="GO:0005886">
    <property type="term" value="C:plasma membrane"/>
    <property type="evidence" value="ECO:0007669"/>
    <property type="project" value="UniProtKB-SubCell"/>
</dbReference>
<dbReference type="InterPro" id="IPR001640">
    <property type="entry name" value="Lgt"/>
</dbReference>
<gene>
    <name evidence="7" type="primary">lgt</name>
    <name evidence="9" type="ORF">EV138_0279</name>
</gene>
<evidence type="ECO:0000256" key="4">
    <source>
        <dbReference type="ARBA" id="ARBA00022692"/>
    </source>
</evidence>
<comment type="pathway">
    <text evidence="7">Protein modification; lipoprotein biosynthesis (diacylglyceryl transfer).</text>
</comment>
<keyword evidence="9" id="KW-0449">Lipoprotein</keyword>
<dbReference type="NCBIfam" id="TIGR00544">
    <property type="entry name" value="lgt"/>
    <property type="match status" value="1"/>
</dbReference>
<dbReference type="AlphaFoldDB" id="A0A4V3FJL6"/>
<keyword evidence="4 7" id="KW-0812">Transmembrane</keyword>
<keyword evidence="3 7" id="KW-0808">Transferase</keyword>
<dbReference type="PANTHER" id="PTHR30589:SF0">
    <property type="entry name" value="PHOSPHATIDYLGLYCEROL--PROLIPOPROTEIN DIACYLGLYCERYL TRANSFERASE"/>
    <property type="match status" value="1"/>
</dbReference>
<proteinExistence type="inferred from homology"/>
<feature type="transmembrane region" description="Helical" evidence="7">
    <location>
        <begin position="190"/>
        <end position="207"/>
    </location>
</feature>
<accession>A0A4V3FJL6</accession>
<feature type="transmembrane region" description="Helical" evidence="7">
    <location>
        <begin position="247"/>
        <end position="267"/>
    </location>
</feature>
<keyword evidence="5 7" id="KW-1133">Transmembrane helix</keyword>
<feature type="transmembrane region" description="Helical" evidence="7">
    <location>
        <begin position="60"/>
        <end position="82"/>
    </location>
</feature>
<dbReference type="GO" id="GO:0042158">
    <property type="term" value="P:lipoprotein biosynthetic process"/>
    <property type="evidence" value="ECO:0007669"/>
    <property type="project" value="UniProtKB-UniRule"/>
</dbReference>
<dbReference type="OrthoDB" id="871140at2"/>
<evidence type="ECO:0000256" key="1">
    <source>
        <dbReference type="ARBA" id="ARBA00007150"/>
    </source>
</evidence>